<dbReference type="AlphaFoldDB" id="A0A8T1NML8"/>
<dbReference type="Proteomes" id="UP000811609">
    <property type="component" value="Chromosome 14"/>
</dbReference>
<reference evidence="1" key="1">
    <citation type="submission" date="2020-12" db="EMBL/GenBank/DDBJ databases">
        <title>WGS assembly of Carya illinoinensis cv. Pawnee.</title>
        <authorList>
            <person name="Platts A."/>
            <person name="Shu S."/>
            <person name="Wright S."/>
            <person name="Barry K."/>
            <person name="Edger P."/>
            <person name="Pires J.C."/>
            <person name="Schmutz J."/>
        </authorList>
    </citation>
    <scope>NUCLEOTIDE SEQUENCE</scope>
    <source>
        <tissue evidence="1">Leaf</tissue>
    </source>
</reference>
<evidence type="ECO:0000313" key="1">
    <source>
        <dbReference type="EMBL" id="KAG6630030.1"/>
    </source>
</evidence>
<protein>
    <submittedName>
        <fullName evidence="1">Uncharacterized protein</fullName>
    </submittedName>
</protein>
<accession>A0A8T1NML8</accession>
<sequence>MTLDINIVYRRWDSFVTQIHSIFHEMNKLSYAARRVET</sequence>
<organism evidence="1 2">
    <name type="scientific">Carya illinoinensis</name>
    <name type="common">Pecan</name>
    <dbReference type="NCBI Taxonomy" id="32201"/>
    <lineage>
        <taxon>Eukaryota</taxon>
        <taxon>Viridiplantae</taxon>
        <taxon>Streptophyta</taxon>
        <taxon>Embryophyta</taxon>
        <taxon>Tracheophyta</taxon>
        <taxon>Spermatophyta</taxon>
        <taxon>Magnoliopsida</taxon>
        <taxon>eudicotyledons</taxon>
        <taxon>Gunneridae</taxon>
        <taxon>Pentapetalae</taxon>
        <taxon>rosids</taxon>
        <taxon>fabids</taxon>
        <taxon>Fagales</taxon>
        <taxon>Juglandaceae</taxon>
        <taxon>Carya</taxon>
    </lineage>
</organism>
<gene>
    <name evidence="1" type="ORF">CIPAW_14G126700</name>
</gene>
<evidence type="ECO:0000313" key="2">
    <source>
        <dbReference type="Proteomes" id="UP000811609"/>
    </source>
</evidence>
<dbReference type="EMBL" id="CM031822">
    <property type="protein sequence ID" value="KAG6630030.1"/>
    <property type="molecule type" value="Genomic_DNA"/>
</dbReference>
<proteinExistence type="predicted"/>
<name>A0A8T1NML8_CARIL</name>
<comment type="caution">
    <text evidence="1">The sequence shown here is derived from an EMBL/GenBank/DDBJ whole genome shotgun (WGS) entry which is preliminary data.</text>
</comment>
<keyword evidence="2" id="KW-1185">Reference proteome</keyword>